<reference evidence="1" key="2">
    <citation type="journal article" date="2015" name="Fish Shellfish Immunol.">
        <title>Early steps in the European eel (Anguilla anguilla)-Vibrio vulnificus interaction in the gills: Role of the RtxA13 toxin.</title>
        <authorList>
            <person name="Callol A."/>
            <person name="Pajuelo D."/>
            <person name="Ebbesson L."/>
            <person name="Teles M."/>
            <person name="MacKenzie S."/>
            <person name="Amaro C."/>
        </authorList>
    </citation>
    <scope>NUCLEOTIDE SEQUENCE</scope>
</reference>
<dbReference type="EMBL" id="GBXM01093739">
    <property type="protein sequence ID" value="JAH14838.1"/>
    <property type="molecule type" value="Transcribed_RNA"/>
</dbReference>
<protein>
    <submittedName>
        <fullName evidence="1">Uncharacterized protein</fullName>
    </submittedName>
</protein>
<proteinExistence type="predicted"/>
<dbReference type="AlphaFoldDB" id="A0A0E9QFG4"/>
<organism evidence="1">
    <name type="scientific">Anguilla anguilla</name>
    <name type="common">European freshwater eel</name>
    <name type="synonym">Muraena anguilla</name>
    <dbReference type="NCBI Taxonomy" id="7936"/>
    <lineage>
        <taxon>Eukaryota</taxon>
        <taxon>Metazoa</taxon>
        <taxon>Chordata</taxon>
        <taxon>Craniata</taxon>
        <taxon>Vertebrata</taxon>
        <taxon>Euteleostomi</taxon>
        <taxon>Actinopterygii</taxon>
        <taxon>Neopterygii</taxon>
        <taxon>Teleostei</taxon>
        <taxon>Anguilliformes</taxon>
        <taxon>Anguillidae</taxon>
        <taxon>Anguilla</taxon>
    </lineage>
</organism>
<reference evidence="1" key="1">
    <citation type="submission" date="2014-11" db="EMBL/GenBank/DDBJ databases">
        <authorList>
            <person name="Amaro Gonzalez C."/>
        </authorList>
    </citation>
    <scope>NUCLEOTIDE SEQUENCE</scope>
</reference>
<name>A0A0E9QFG4_ANGAN</name>
<evidence type="ECO:0000313" key="1">
    <source>
        <dbReference type="EMBL" id="JAH14838.1"/>
    </source>
</evidence>
<sequence length="36" mass="4262">MVGLSLEVNQRNVPIYLANRSKYLINSRFKAFFFPQ</sequence>
<accession>A0A0E9QFG4</accession>